<keyword evidence="1" id="KW-0472">Membrane</keyword>
<dbReference type="NCBIfam" id="TIGR02532">
    <property type="entry name" value="IV_pilin_GFxxxE"/>
    <property type="match status" value="1"/>
</dbReference>
<accession>A0A1F6GFX7</accession>
<feature type="transmembrane region" description="Helical" evidence="1">
    <location>
        <begin position="12"/>
        <end position="32"/>
    </location>
</feature>
<comment type="caution">
    <text evidence="2">The sequence shown here is derived from an EMBL/GenBank/DDBJ whole genome shotgun (WGS) entry which is preliminary data.</text>
</comment>
<sequence>MRRGGFTLIELLISLTLFGAVTALLLGGYFQFQGQSSRMSKTIHLRQELRNLESLIRADLTEAVYLENYAKGAEGEIRPSGILAMDLMEGGFNRDQLHLQVHSRGQFFTGFKLAYNPELFEVSYYFETNPQTGLGFYRREAYFIDGPLDEGGDAIVHQLSKRLTQMNLTFFDDQNQPQKDWPGKGGLPLGVEVELTLEGEDGTSQTSHFVINLRPAMGPGVRF</sequence>
<dbReference type="AlphaFoldDB" id="A0A1F6GFX7"/>
<evidence type="ECO:0008006" key="4">
    <source>
        <dbReference type="Google" id="ProtNLM"/>
    </source>
</evidence>
<dbReference type="STRING" id="1817772.A2527_02870"/>
<organism evidence="2 3">
    <name type="scientific">Candidatus Lambdaproteobacteria bacterium RIFOXYD2_FULL_50_16</name>
    <dbReference type="NCBI Taxonomy" id="1817772"/>
    <lineage>
        <taxon>Bacteria</taxon>
        <taxon>Pseudomonadati</taxon>
        <taxon>Pseudomonadota</taxon>
        <taxon>Candidatus Lambdaproteobacteria</taxon>
    </lineage>
</organism>
<evidence type="ECO:0000256" key="1">
    <source>
        <dbReference type="SAM" id="Phobius"/>
    </source>
</evidence>
<protein>
    <recommendedName>
        <fullName evidence="4">Type II secretion system protein J</fullName>
    </recommendedName>
</protein>
<dbReference type="EMBL" id="MFNE01000006">
    <property type="protein sequence ID" value="OGG97017.1"/>
    <property type="molecule type" value="Genomic_DNA"/>
</dbReference>
<dbReference type="SUPFAM" id="SSF54523">
    <property type="entry name" value="Pili subunits"/>
    <property type="match status" value="1"/>
</dbReference>
<name>A0A1F6GFX7_9PROT</name>
<dbReference type="Gene3D" id="2.10.70.20">
    <property type="entry name" value="gspk-gspi-gspj complex like domains"/>
    <property type="match status" value="1"/>
</dbReference>
<proteinExistence type="predicted"/>
<dbReference type="Pfam" id="PF07963">
    <property type="entry name" value="N_methyl"/>
    <property type="match status" value="1"/>
</dbReference>
<dbReference type="PROSITE" id="PS00409">
    <property type="entry name" value="PROKAR_NTER_METHYL"/>
    <property type="match status" value="1"/>
</dbReference>
<evidence type="ECO:0000313" key="2">
    <source>
        <dbReference type="EMBL" id="OGG97017.1"/>
    </source>
</evidence>
<keyword evidence="1" id="KW-1133">Transmembrane helix</keyword>
<dbReference type="InterPro" id="IPR012902">
    <property type="entry name" value="N_methyl_site"/>
</dbReference>
<gene>
    <name evidence="2" type="ORF">A2527_02870</name>
</gene>
<dbReference type="Proteomes" id="UP000178449">
    <property type="component" value="Unassembled WGS sequence"/>
</dbReference>
<dbReference type="InterPro" id="IPR045584">
    <property type="entry name" value="Pilin-like"/>
</dbReference>
<reference evidence="2 3" key="1">
    <citation type="journal article" date="2016" name="Nat. Commun.">
        <title>Thousands of microbial genomes shed light on interconnected biogeochemical processes in an aquifer system.</title>
        <authorList>
            <person name="Anantharaman K."/>
            <person name="Brown C.T."/>
            <person name="Hug L.A."/>
            <person name="Sharon I."/>
            <person name="Castelle C.J."/>
            <person name="Probst A.J."/>
            <person name="Thomas B.C."/>
            <person name="Singh A."/>
            <person name="Wilkins M.J."/>
            <person name="Karaoz U."/>
            <person name="Brodie E.L."/>
            <person name="Williams K.H."/>
            <person name="Hubbard S.S."/>
            <person name="Banfield J.F."/>
        </authorList>
    </citation>
    <scope>NUCLEOTIDE SEQUENCE [LARGE SCALE GENOMIC DNA]</scope>
</reference>
<evidence type="ECO:0000313" key="3">
    <source>
        <dbReference type="Proteomes" id="UP000178449"/>
    </source>
</evidence>
<keyword evidence="1" id="KW-0812">Transmembrane</keyword>